<dbReference type="OrthoDB" id="271106at2157"/>
<dbReference type="RefSeq" id="WP_089734451.1">
    <property type="nucleotide sequence ID" value="NZ_FNIA01000014.1"/>
</dbReference>
<evidence type="ECO:0000313" key="3">
    <source>
        <dbReference type="Proteomes" id="UP000199370"/>
    </source>
</evidence>
<dbReference type="Proteomes" id="UP000199370">
    <property type="component" value="Unassembled WGS sequence"/>
</dbReference>
<gene>
    <name evidence="2" type="ORF">SAMN05192554_11453</name>
</gene>
<evidence type="ECO:0000313" key="2">
    <source>
        <dbReference type="EMBL" id="SDN08039.1"/>
    </source>
</evidence>
<proteinExistence type="predicted"/>
<accession>A0A1G9YFV8</accession>
<keyword evidence="3" id="KW-1185">Reference proteome</keyword>
<sequence>MSDKNTLGLSRRRVLGGLGAIGVASAGAGLGTSAYFSDSESFVNNILEAGELNLIVDWATEAHQGSYGYSFAEGEVDGGGDGETDYSYEISDVKPGDSGTIVLCPKVVDNPAWLWVGSADGATDYENGLTEPESDVDGSGGDPGAGNGELSENIQVTVSYASGYSTEDEDEDGEPDNIVCEDKEELDNPDDYTLADLMSELEMGWLIDADRSTPEIDPYPASEDAETQEGPCLCIEWEVPTDVGNVIQTDSVEFAFSFEAMQQRHNPDPSNPFNDTTTNSS</sequence>
<name>A0A1G9YFV8_9EURY</name>
<dbReference type="PROSITE" id="PS51318">
    <property type="entry name" value="TAT"/>
    <property type="match status" value="1"/>
</dbReference>
<dbReference type="AlphaFoldDB" id="A0A1G9YFV8"/>
<evidence type="ECO:0000256" key="1">
    <source>
        <dbReference type="SAM" id="MobiDB-lite"/>
    </source>
</evidence>
<organism evidence="2 3">
    <name type="scientific">Haloarchaeobius iranensis</name>
    <dbReference type="NCBI Taxonomy" id="996166"/>
    <lineage>
        <taxon>Archaea</taxon>
        <taxon>Methanobacteriati</taxon>
        <taxon>Methanobacteriota</taxon>
        <taxon>Stenosarchaea group</taxon>
        <taxon>Halobacteria</taxon>
        <taxon>Halobacteriales</taxon>
        <taxon>Halorubellaceae</taxon>
        <taxon>Haloarchaeobius</taxon>
    </lineage>
</organism>
<dbReference type="InterPro" id="IPR023833">
    <property type="entry name" value="Signal_pept_SipW-depend-type"/>
</dbReference>
<dbReference type="NCBIfam" id="TIGR04088">
    <property type="entry name" value="cognate_SipW"/>
    <property type="match status" value="1"/>
</dbReference>
<feature type="compositionally biased region" description="Polar residues" evidence="1">
    <location>
        <begin position="271"/>
        <end position="281"/>
    </location>
</feature>
<dbReference type="STRING" id="996166.SAMN05192554_11453"/>
<dbReference type="InterPro" id="IPR006311">
    <property type="entry name" value="TAT_signal"/>
</dbReference>
<feature type="region of interest" description="Disordered" evidence="1">
    <location>
        <begin position="260"/>
        <end position="281"/>
    </location>
</feature>
<protein>
    <submittedName>
        <fullName evidence="2">SipW-cognate class signal peptide</fullName>
    </submittedName>
</protein>
<feature type="region of interest" description="Disordered" evidence="1">
    <location>
        <begin position="124"/>
        <end position="153"/>
    </location>
</feature>
<dbReference type="EMBL" id="FNIA01000014">
    <property type="protein sequence ID" value="SDN08039.1"/>
    <property type="molecule type" value="Genomic_DNA"/>
</dbReference>
<reference evidence="2 3" key="1">
    <citation type="submission" date="2016-10" db="EMBL/GenBank/DDBJ databases">
        <authorList>
            <person name="de Groot N.N."/>
        </authorList>
    </citation>
    <scope>NUCLEOTIDE SEQUENCE [LARGE SCALE GENOMIC DNA]</scope>
    <source>
        <strain evidence="3">EB21,IBRC-M 10013,KCTC 4048</strain>
    </source>
</reference>
<feature type="compositionally biased region" description="Gly residues" evidence="1">
    <location>
        <begin position="138"/>
        <end position="147"/>
    </location>
</feature>